<gene>
    <name evidence="2" type="ORF">LY01_00206</name>
</gene>
<dbReference type="AlphaFoldDB" id="A0A2S6IQK2"/>
<keyword evidence="1" id="KW-0732">Signal</keyword>
<reference evidence="2 3" key="1">
    <citation type="submission" date="2018-02" db="EMBL/GenBank/DDBJ databases">
        <title>Genomic Encyclopedia of Archaeal and Bacterial Type Strains, Phase II (KMG-II): from individual species to whole genera.</title>
        <authorList>
            <person name="Goeker M."/>
        </authorList>
    </citation>
    <scope>NUCLEOTIDE SEQUENCE [LARGE SCALE GENOMIC DNA]</scope>
    <source>
        <strain evidence="2 3">DSM 16809</strain>
    </source>
</reference>
<dbReference type="Proteomes" id="UP000239002">
    <property type="component" value="Unassembled WGS sequence"/>
</dbReference>
<dbReference type="EMBL" id="PTJE01000001">
    <property type="protein sequence ID" value="PPK96386.1"/>
    <property type="molecule type" value="Genomic_DNA"/>
</dbReference>
<feature type="signal peptide" evidence="1">
    <location>
        <begin position="1"/>
        <end position="18"/>
    </location>
</feature>
<evidence type="ECO:0000313" key="2">
    <source>
        <dbReference type="EMBL" id="PPK96386.1"/>
    </source>
</evidence>
<evidence type="ECO:0000313" key="3">
    <source>
        <dbReference type="Proteomes" id="UP000239002"/>
    </source>
</evidence>
<evidence type="ECO:0008006" key="4">
    <source>
        <dbReference type="Google" id="ProtNLM"/>
    </source>
</evidence>
<proteinExistence type="predicted"/>
<keyword evidence="3" id="KW-1185">Reference proteome</keyword>
<comment type="caution">
    <text evidence="2">The sequence shown here is derived from an EMBL/GenBank/DDBJ whole genome shotgun (WGS) entry which is preliminary data.</text>
</comment>
<feature type="chain" id="PRO_5015403971" description="Outer membrane protein with beta-barrel domain" evidence="1">
    <location>
        <begin position="19"/>
        <end position="229"/>
    </location>
</feature>
<organism evidence="2 3">
    <name type="scientific">Nonlabens xylanidelens</name>
    <dbReference type="NCBI Taxonomy" id="191564"/>
    <lineage>
        <taxon>Bacteria</taxon>
        <taxon>Pseudomonadati</taxon>
        <taxon>Bacteroidota</taxon>
        <taxon>Flavobacteriia</taxon>
        <taxon>Flavobacteriales</taxon>
        <taxon>Flavobacteriaceae</taxon>
        <taxon>Nonlabens</taxon>
    </lineage>
</organism>
<name>A0A2S6IQK2_9FLAO</name>
<sequence>MKNIISILICLLFSFANAQETEKDSWFTLQVSYGPQYNNFVDYNQEIRVENDAIIPIEGFPGEATLFQKREIGTYFNVTANLRLGGRNYLEVGHSRTTNQGIYNITIPFDNGTVVEVEAFQLRSRNHFYKLGYKRAFLSEKLYGSIGLAHTAFQNSNILISPGANRVEIYERNAETVNSGELSSYIGFQYDFYKSGQFSLGVQSTAYVIVSAGFELETFAVAPTLKFQF</sequence>
<accession>A0A2S6IQK2</accession>
<dbReference type="RefSeq" id="WP_104513954.1">
    <property type="nucleotide sequence ID" value="NZ_MQVW01000022.1"/>
</dbReference>
<protein>
    <recommendedName>
        <fullName evidence="4">Outer membrane protein with beta-barrel domain</fullName>
    </recommendedName>
</protein>
<evidence type="ECO:0000256" key="1">
    <source>
        <dbReference type="SAM" id="SignalP"/>
    </source>
</evidence>